<dbReference type="EMBL" id="PQFF01000099">
    <property type="protein sequence ID" value="RHZ82651.1"/>
    <property type="molecule type" value="Genomic_DNA"/>
</dbReference>
<sequence length="513" mass="55950">MKSSKSSKSSSSSSSSSSYILIFFYIILILSQITIVSSATTQIPKSKPKTKSTSRKCIDYPDPNNPNKYSFSSCPTVKTNQDSNNLINSVIGDNAFQLNFTCGIKDKKLCKKAELAFEEAGKVISKAFVFNTPININALFADLNDARLLGSAGPARLIPLMSEDSMTRLYPQSLVKQFNFSNHPEFNEADIIAMFNAGADFWFENDGPIKPRQANFHTVILHELFHGLGFTSGFRDHVNNALDQKSDAISPIPGLTFESDDPTLMDPVFFQGFAETIFDKFVMVLPDSDDPSGTPPTPFSNFTKQLNNFGPPNTNFSTADDFFSKLTNSPEWDVAKYLFKKATLEKSMMFVPRDTDIIDGTVLETSLDPYAPGSSISHVSEALYTGTSDFLMRFALEPGITINDLIMNGGNYSGGAIGPKLSSIMNSLGYATPDNLEPIIPTEPSNDDEVPIVPTSLPSSVPTTTKPIYSAVPTGFVHPGPGVSSSPSLKTNKNCLMMILLNVIIIIIMTTVI</sequence>
<protein>
    <recommendedName>
        <fullName evidence="4">Sequence orphan</fullName>
    </recommendedName>
</protein>
<reference evidence="2 3" key="1">
    <citation type="submission" date="2018-08" db="EMBL/GenBank/DDBJ databases">
        <title>Genome and evolution of the arbuscular mycorrhizal fungus Diversispora epigaea (formerly Glomus versiforme) and its bacterial endosymbionts.</title>
        <authorList>
            <person name="Sun X."/>
            <person name="Fei Z."/>
            <person name="Harrison M."/>
        </authorList>
    </citation>
    <scope>NUCLEOTIDE SEQUENCE [LARGE SCALE GENOMIC DNA]</scope>
    <source>
        <strain evidence="2 3">IT104</strain>
    </source>
</reference>
<evidence type="ECO:0000256" key="1">
    <source>
        <dbReference type="SAM" id="MobiDB-lite"/>
    </source>
</evidence>
<proteinExistence type="predicted"/>
<gene>
    <name evidence="2" type="ORF">Glove_106g6</name>
</gene>
<dbReference type="STRING" id="1348612.A0A397J3A4"/>
<keyword evidence="3" id="KW-1185">Reference proteome</keyword>
<evidence type="ECO:0008006" key="4">
    <source>
        <dbReference type="Google" id="ProtNLM"/>
    </source>
</evidence>
<evidence type="ECO:0000313" key="2">
    <source>
        <dbReference type="EMBL" id="RHZ82651.1"/>
    </source>
</evidence>
<feature type="region of interest" description="Disordered" evidence="1">
    <location>
        <begin position="44"/>
        <end position="64"/>
    </location>
</feature>
<accession>A0A397J3A4</accession>
<name>A0A397J3A4_9GLOM</name>
<dbReference type="OrthoDB" id="73465at2759"/>
<comment type="caution">
    <text evidence="2">The sequence shown here is derived from an EMBL/GenBank/DDBJ whole genome shotgun (WGS) entry which is preliminary data.</text>
</comment>
<evidence type="ECO:0000313" key="3">
    <source>
        <dbReference type="Proteomes" id="UP000266861"/>
    </source>
</evidence>
<organism evidence="2 3">
    <name type="scientific">Diversispora epigaea</name>
    <dbReference type="NCBI Taxonomy" id="1348612"/>
    <lineage>
        <taxon>Eukaryota</taxon>
        <taxon>Fungi</taxon>
        <taxon>Fungi incertae sedis</taxon>
        <taxon>Mucoromycota</taxon>
        <taxon>Glomeromycotina</taxon>
        <taxon>Glomeromycetes</taxon>
        <taxon>Diversisporales</taxon>
        <taxon>Diversisporaceae</taxon>
        <taxon>Diversispora</taxon>
    </lineage>
</organism>
<dbReference type="Proteomes" id="UP000266861">
    <property type="component" value="Unassembled WGS sequence"/>
</dbReference>
<dbReference type="AlphaFoldDB" id="A0A397J3A4"/>